<proteinExistence type="predicted"/>
<feature type="transmembrane region" description="Helical" evidence="1">
    <location>
        <begin position="105"/>
        <end position="122"/>
    </location>
</feature>
<protein>
    <submittedName>
        <fullName evidence="2">TIGR02206 family membrane protein</fullName>
    </submittedName>
</protein>
<organism evidence="2">
    <name type="scientific">Sporolactobacillus sp. Y61</name>
    <dbReference type="NCBI Taxonomy" id="3160863"/>
    <lineage>
        <taxon>Bacteria</taxon>
        <taxon>Bacillati</taxon>
        <taxon>Bacillota</taxon>
        <taxon>Bacilli</taxon>
        <taxon>Bacillales</taxon>
        <taxon>Sporolactobacillaceae</taxon>
        <taxon>Sporolactobacillus</taxon>
    </lineage>
</organism>
<accession>A0AAU8IGG3</accession>
<dbReference type="InterPro" id="IPR011737">
    <property type="entry name" value="CHP02206_TP0381"/>
</dbReference>
<evidence type="ECO:0000256" key="1">
    <source>
        <dbReference type="SAM" id="Phobius"/>
    </source>
</evidence>
<feature type="transmembrane region" description="Helical" evidence="1">
    <location>
        <begin position="81"/>
        <end position="98"/>
    </location>
</feature>
<sequence length="246" mass="28106">MGQYLNPVEEKQSFDLFSVEHVATLGIAGLLIICLCLLTLRIRKSQGSSAVRIVLAAILLLTEISFQIWTLSFGKWSLQSSLPIELSDLAVILAAVMLISGSRRLFYFLYFAGIGSSLQALLTPDLGAYTFPHFRYIEFFTAHAGMIAACLLLILIKGYRPVYRWIWITFFLVNVYGIIIFFFNRMTGANYLYLMHKPSASLLDFLGPWPWYLLSMEGVMLLVFHILYIPFLILKLKKIRNKKVSR</sequence>
<feature type="transmembrane region" description="Helical" evidence="1">
    <location>
        <begin position="134"/>
        <end position="155"/>
    </location>
</feature>
<feature type="transmembrane region" description="Helical" evidence="1">
    <location>
        <begin position="20"/>
        <end position="38"/>
    </location>
</feature>
<keyword evidence="1" id="KW-0472">Membrane</keyword>
<dbReference type="Pfam" id="PF14808">
    <property type="entry name" value="TMEM164"/>
    <property type="match status" value="1"/>
</dbReference>
<dbReference type="EMBL" id="CP159510">
    <property type="protein sequence ID" value="XCJ17329.1"/>
    <property type="molecule type" value="Genomic_DNA"/>
</dbReference>
<keyword evidence="1" id="KW-1133">Transmembrane helix</keyword>
<keyword evidence="1" id="KW-0812">Transmembrane</keyword>
<dbReference type="RefSeq" id="WP_353948589.1">
    <property type="nucleotide sequence ID" value="NZ_CP159510.1"/>
</dbReference>
<name>A0AAU8IGG3_9BACL</name>
<dbReference type="AlphaFoldDB" id="A0AAU8IGG3"/>
<dbReference type="NCBIfam" id="TIGR02206">
    <property type="entry name" value="intg_mem_TP0381"/>
    <property type="match status" value="1"/>
</dbReference>
<gene>
    <name evidence="2" type="ORF">ABNN70_01995</name>
</gene>
<feature type="transmembrane region" description="Helical" evidence="1">
    <location>
        <begin position="50"/>
        <end position="69"/>
    </location>
</feature>
<reference evidence="2" key="1">
    <citation type="submission" date="2024-06" db="EMBL/GenBank/DDBJ databases">
        <authorList>
            <person name="Fan A."/>
            <person name="Zhang F.Y."/>
            <person name="Zhang L."/>
        </authorList>
    </citation>
    <scope>NUCLEOTIDE SEQUENCE</scope>
    <source>
        <strain evidence="2">Y61</strain>
    </source>
</reference>
<feature type="transmembrane region" description="Helical" evidence="1">
    <location>
        <begin position="162"/>
        <end position="183"/>
    </location>
</feature>
<evidence type="ECO:0000313" key="2">
    <source>
        <dbReference type="EMBL" id="XCJ17329.1"/>
    </source>
</evidence>
<feature type="transmembrane region" description="Helical" evidence="1">
    <location>
        <begin position="211"/>
        <end position="234"/>
    </location>
</feature>